<dbReference type="AlphaFoldDB" id="A0A1H3VW95"/>
<comment type="pathway">
    <text evidence="1">Cofactor biosynthesis; thiamine diphosphate biosynthesis.</text>
</comment>
<evidence type="ECO:0000313" key="8">
    <source>
        <dbReference type="Proteomes" id="UP000198584"/>
    </source>
</evidence>
<dbReference type="EMBL" id="FNQR01000001">
    <property type="protein sequence ID" value="SDZ78362.1"/>
    <property type="molecule type" value="Genomic_DNA"/>
</dbReference>
<accession>A0A1H3VW95</accession>
<reference evidence="7 8" key="1">
    <citation type="submission" date="2016-10" db="EMBL/GenBank/DDBJ databases">
        <authorList>
            <person name="de Groot N.N."/>
        </authorList>
    </citation>
    <scope>NUCLEOTIDE SEQUENCE [LARGE SCALE GENOMIC DNA]</scope>
    <source>
        <strain evidence="7 8">CCM7597</strain>
    </source>
</reference>
<dbReference type="GO" id="GO:0050660">
    <property type="term" value="F:flavin adenine dinucleotide binding"/>
    <property type="evidence" value="ECO:0007669"/>
    <property type="project" value="InterPro"/>
</dbReference>
<evidence type="ECO:0000256" key="4">
    <source>
        <dbReference type="ARBA" id="ARBA00049872"/>
    </source>
</evidence>
<feature type="domain" description="FAD dependent oxidoreductase" evidence="6">
    <location>
        <begin position="6"/>
        <end position="346"/>
    </location>
</feature>
<dbReference type="Gene3D" id="3.50.50.60">
    <property type="entry name" value="FAD/NAD(P)-binding domain"/>
    <property type="match status" value="1"/>
</dbReference>
<dbReference type="InterPro" id="IPR012727">
    <property type="entry name" value="Gly_oxidase_ThiO"/>
</dbReference>
<evidence type="ECO:0000313" key="7">
    <source>
        <dbReference type="EMBL" id="SDZ78362.1"/>
    </source>
</evidence>
<proteinExistence type="predicted"/>
<keyword evidence="2" id="KW-0784">Thiamine biosynthesis</keyword>
<dbReference type="RefSeq" id="WP_093041244.1">
    <property type="nucleotide sequence ID" value="NZ_FNQR01000001.1"/>
</dbReference>
<dbReference type="SUPFAM" id="SSF51905">
    <property type="entry name" value="FAD/NAD(P)-binding domain"/>
    <property type="match status" value="1"/>
</dbReference>
<dbReference type="NCBIfam" id="TIGR02352">
    <property type="entry name" value="thiamin_ThiO"/>
    <property type="match status" value="1"/>
</dbReference>
<dbReference type="InterPro" id="IPR036188">
    <property type="entry name" value="FAD/NAD-bd_sf"/>
</dbReference>
<evidence type="ECO:0000259" key="6">
    <source>
        <dbReference type="Pfam" id="PF01266"/>
    </source>
</evidence>
<dbReference type="OrthoDB" id="9794226at2"/>
<dbReference type="Proteomes" id="UP000198584">
    <property type="component" value="Unassembled WGS sequence"/>
</dbReference>
<dbReference type="InterPro" id="IPR006076">
    <property type="entry name" value="FAD-dep_OxRdtase"/>
</dbReference>
<protein>
    <recommendedName>
        <fullName evidence="5">glycine oxidase</fullName>
        <ecNumber evidence="5">1.4.3.19</ecNumber>
    </recommendedName>
</protein>
<dbReference type="PANTHER" id="PTHR13847:SF289">
    <property type="entry name" value="GLYCINE OXIDASE"/>
    <property type="match status" value="1"/>
</dbReference>
<comment type="catalytic activity">
    <reaction evidence="4">
        <text>glycine + O2 + H2O = glyoxylate + H2O2 + NH4(+)</text>
        <dbReference type="Rhea" id="RHEA:11532"/>
        <dbReference type="ChEBI" id="CHEBI:15377"/>
        <dbReference type="ChEBI" id="CHEBI:15379"/>
        <dbReference type="ChEBI" id="CHEBI:16240"/>
        <dbReference type="ChEBI" id="CHEBI:28938"/>
        <dbReference type="ChEBI" id="CHEBI:36655"/>
        <dbReference type="ChEBI" id="CHEBI:57305"/>
        <dbReference type="EC" id="1.4.3.19"/>
    </reaction>
</comment>
<evidence type="ECO:0000256" key="3">
    <source>
        <dbReference type="ARBA" id="ARBA00023002"/>
    </source>
</evidence>
<dbReference type="GO" id="GO:0009229">
    <property type="term" value="P:thiamine diphosphate biosynthetic process"/>
    <property type="evidence" value="ECO:0007669"/>
    <property type="project" value="UniProtKB-UniPathway"/>
</dbReference>
<dbReference type="UniPathway" id="UPA00060"/>
<dbReference type="GO" id="GO:0043799">
    <property type="term" value="F:glycine oxidase activity"/>
    <property type="evidence" value="ECO:0007669"/>
    <property type="project" value="UniProtKB-EC"/>
</dbReference>
<dbReference type="SUPFAM" id="SSF54373">
    <property type="entry name" value="FAD-linked reductases, C-terminal domain"/>
    <property type="match status" value="1"/>
</dbReference>
<keyword evidence="3" id="KW-0560">Oxidoreductase</keyword>
<evidence type="ECO:0000256" key="1">
    <source>
        <dbReference type="ARBA" id="ARBA00004948"/>
    </source>
</evidence>
<keyword evidence="8" id="KW-1185">Reference proteome</keyword>
<evidence type="ECO:0000256" key="2">
    <source>
        <dbReference type="ARBA" id="ARBA00022977"/>
    </source>
</evidence>
<dbReference type="EC" id="1.4.3.19" evidence="5"/>
<dbReference type="PANTHER" id="PTHR13847">
    <property type="entry name" value="SARCOSINE DEHYDROGENASE-RELATED"/>
    <property type="match status" value="1"/>
</dbReference>
<name>A0A1H3VW95_9BACI</name>
<organism evidence="7 8">
    <name type="scientific">Thalassobacillus cyri</name>
    <dbReference type="NCBI Taxonomy" id="571932"/>
    <lineage>
        <taxon>Bacteria</taxon>
        <taxon>Bacillati</taxon>
        <taxon>Bacillota</taxon>
        <taxon>Bacilli</taxon>
        <taxon>Bacillales</taxon>
        <taxon>Bacillaceae</taxon>
        <taxon>Thalassobacillus</taxon>
    </lineage>
</organism>
<evidence type="ECO:0000256" key="5">
    <source>
        <dbReference type="ARBA" id="ARBA00050018"/>
    </source>
</evidence>
<dbReference type="Pfam" id="PF01266">
    <property type="entry name" value="DAO"/>
    <property type="match status" value="1"/>
</dbReference>
<dbReference type="GO" id="GO:0009228">
    <property type="term" value="P:thiamine biosynthetic process"/>
    <property type="evidence" value="ECO:0007669"/>
    <property type="project" value="UniProtKB-KW"/>
</dbReference>
<dbReference type="STRING" id="571932.SAMN05421743_101185"/>
<dbReference type="GO" id="GO:0005737">
    <property type="term" value="C:cytoplasm"/>
    <property type="evidence" value="ECO:0007669"/>
    <property type="project" value="TreeGrafter"/>
</dbReference>
<gene>
    <name evidence="7" type="ORF">SAMN05421743_101185</name>
</gene>
<sequence length="377" mass="41553">MKEHYDVVIIGGGIIGHAISYYLNESSVRAIVIEKHASGSKATKAAAGMLGVHTEHRASDAYHQFCQHSRDLYQDLSKELHELTAINIGLSPFGMMEIAMDETHKKELLEKKHAFTSLEWLEAKQVRGKIPALPPEFSGALFMTKDGHVEPAATCEALKRAALLYGGDLLENTNVLEVTKTEDIFTVQLENASVTASQVVAASGADSERWFKATGMDNPIVPVKGECFSIKPGKHYFKEALFFKDFYIVPKPDGRYIAGATSKPNDLSSDTMAGGLADLMHRVFAVFPDLKEEPMQEFWSGVRPGSADGLPIIGEHPTLTGFYFATGHYRNGILLAPATGQMIKDLITKQDVHQPFQELFSPERLDRKGASNYEYSS</sequence>
<dbReference type="Gene3D" id="3.30.9.10">
    <property type="entry name" value="D-Amino Acid Oxidase, subunit A, domain 2"/>
    <property type="match status" value="1"/>
</dbReference>